<feature type="compositionally biased region" description="Polar residues" evidence="1">
    <location>
        <begin position="299"/>
        <end position="313"/>
    </location>
</feature>
<dbReference type="AlphaFoldDB" id="A0AAJ0GJP7"/>
<keyword evidence="3" id="KW-1185">Reference proteome</keyword>
<evidence type="ECO:0000256" key="1">
    <source>
        <dbReference type="SAM" id="MobiDB-lite"/>
    </source>
</evidence>
<evidence type="ECO:0000313" key="3">
    <source>
        <dbReference type="Proteomes" id="UP001271007"/>
    </source>
</evidence>
<name>A0AAJ0GJP7_9PEZI</name>
<reference evidence="2" key="1">
    <citation type="submission" date="2023-04" db="EMBL/GenBank/DDBJ databases">
        <title>Black Yeasts Isolated from many extreme environments.</title>
        <authorList>
            <person name="Coleine C."/>
            <person name="Stajich J.E."/>
            <person name="Selbmann L."/>
        </authorList>
    </citation>
    <scope>NUCLEOTIDE SEQUENCE</scope>
    <source>
        <strain evidence="2">CCFEE 5312</strain>
    </source>
</reference>
<gene>
    <name evidence="2" type="ORF">LTR09_000373</name>
</gene>
<feature type="compositionally biased region" description="Polar residues" evidence="1">
    <location>
        <begin position="336"/>
        <end position="348"/>
    </location>
</feature>
<evidence type="ECO:0000313" key="2">
    <source>
        <dbReference type="EMBL" id="KAK3058808.1"/>
    </source>
</evidence>
<feature type="compositionally biased region" description="Basic and acidic residues" evidence="1">
    <location>
        <begin position="364"/>
        <end position="378"/>
    </location>
</feature>
<evidence type="ECO:0008006" key="4">
    <source>
        <dbReference type="Google" id="ProtNLM"/>
    </source>
</evidence>
<comment type="caution">
    <text evidence="2">The sequence shown here is derived from an EMBL/GenBank/DDBJ whole genome shotgun (WGS) entry which is preliminary data.</text>
</comment>
<feature type="region of interest" description="Disordered" evidence="1">
    <location>
        <begin position="435"/>
        <end position="458"/>
    </location>
</feature>
<dbReference type="Proteomes" id="UP001271007">
    <property type="component" value="Unassembled WGS sequence"/>
</dbReference>
<proteinExistence type="predicted"/>
<sequence length="558" mass="61604">MDPVTIATSVIFTYQAKITSTCLTIGTAIYDFSQKYQNAPTAMVAISSGATVISATVSHIQALILSKPDPEYLLRSRPELAATLDTSLIGCMVLFSCLEKEMQEITKYATGKDEISWKGKVKSVWKQERFQELLDGLRGQQLAINTLIQLLQMDSLLEITRLLQQKGPELKESVERTESLRSKYPSLKLAESIYSLRDRMSVLSAADTMVASSELEFAFDDIIVNSAAYRRVFATAKSHAPDPSPEPARSTAAIRDSAEHIGEDSAEYTWSRAKATKVSADFSHHYALDDIRPEDKVTKISNEPTWPDYTTYTGPRHEGRSSPGFDLQSRQRRQRSVPTASNRSSTSRIPPPTESPQGSTTSRLIREYFAERDSEHVTRKPSHTISDWFPESDAEHENKASFPTPPAPLPSPNEDARPNRFAELRTTRRAERAAEWARRSASYDGNSDEAELSGGGISRSSLYKSQTRVAVWLGIESRSNRNWADSALPGEGVEGPNIANEAPLESEQAAPVRLPAPIITQLPPDGLYFRDGTASTIWNATRGYSCGISSLANSSNSS</sequence>
<organism evidence="2 3">
    <name type="scientific">Extremus antarcticus</name>
    <dbReference type="NCBI Taxonomy" id="702011"/>
    <lineage>
        <taxon>Eukaryota</taxon>
        <taxon>Fungi</taxon>
        <taxon>Dikarya</taxon>
        <taxon>Ascomycota</taxon>
        <taxon>Pezizomycotina</taxon>
        <taxon>Dothideomycetes</taxon>
        <taxon>Dothideomycetidae</taxon>
        <taxon>Mycosphaerellales</taxon>
        <taxon>Extremaceae</taxon>
        <taxon>Extremus</taxon>
    </lineage>
</organism>
<feature type="region of interest" description="Disordered" evidence="1">
    <location>
        <begin position="299"/>
        <end position="420"/>
    </location>
</feature>
<accession>A0AAJ0GJP7</accession>
<protein>
    <recommendedName>
        <fullName evidence="4">Fungal N-terminal domain-containing protein</fullName>
    </recommendedName>
</protein>
<dbReference type="EMBL" id="JAWDJX010000001">
    <property type="protein sequence ID" value="KAK3058808.1"/>
    <property type="molecule type" value="Genomic_DNA"/>
</dbReference>